<dbReference type="InterPro" id="IPR000297">
    <property type="entry name" value="PPIase_PpiC"/>
</dbReference>
<evidence type="ECO:0000259" key="6">
    <source>
        <dbReference type="PROSITE" id="PS50198"/>
    </source>
</evidence>
<dbReference type="EMBL" id="VSSQ01004661">
    <property type="protein sequence ID" value="MPM26153.1"/>
    <property type="molecule type" value="Genomic_DNA"/>
</dbReference>
<dbReference type="PROSITE" id="PS51257">
    <property type="entry name" value="PROKAR_LIPOPROTEIN"/>
    <property type="match status" value="1"/>
</dbReference>
<evidence type="ECO:0000256" key="1">
    <source>
        <dbReference type="ARBA" id="ARBA00000971"/>
    </source>
</evidence>
<reference evidence="7" key="1">
    <citation type="submission" date="2019-08" db="EMBL/GenBank/DDBJ databases">
        <authorList>
            <person name="Kucharzyk K."/>
            <person name="Murdoch R.W."/>
            <person name="Higgins S."/>
            <person name="Loffler F."/>
        </authorList>
    </citation>
    <scope>NUCLEOTIDE SEQUENCE</scope>
</reference>
<protein>
    <recommendedName>
        <fullName evidence="2">peptidylprolyl isomerase</fullName>
        <ecNumber evidence="2">5.2.1.8</ecNumber>
    </recommendedName>
</protein>
<dbReference type="PROSITE" id="PS50198">
    <property type="entry name" value="PPIC_PPIASE_2"/>
    <property type="match status" value="1"/>
</dbReference>
<dbReference type="Gene3D" id="1.10.4030.10">
    <property type="entry name" value="Porin chaperone SurA, peptide-binding domain"/>
    <property type="match status" value="1"/>
</dbReference>
<evidence type="ECO:0000256" key="5">
    <source>
        <dbReference type="ARBA" id="ARBA00023235"/>
    </source>
</evidence>
<sequence>MGDKKLRNVKKVIAAALITATALSAVGCGVVEKTPEGVNKTVVAKVYNKKITRGQVDEQLAPVLENVKAQFGEGYETNEQAKQYLAEQRTNILDTMVNDIIIKKKAEELKIMPNEEKINEEVQKQLADIKTSFENEDKFKEALTQAKMTEESLLKELRPSVITNIVYEHVVKDVAATDEEVKQDYDTNQTKYTEKPNRIKPAHILVKTEDEAKAIIERLNKGEDFAALAKEKGTDGTKETGGDLGWIEYDTKQYDRTFMLAAISVPKGEYTKMPIQTQFGYHVIKALDKEEYPVKKFEDVKEQIKTSLTDQKKYQTWQDTMKKWQDEAKITVYDDKLK</sequence>
<dbReference type="EC" id="5.2.1.8" evidence="2"/>
<comment type="catalytic activity">
    <reaction evidence="1">
        <text>[protein]-peptidylproline (omega=180) = [protein]-peptidylproline (omega=0)</text>
        <dbReference type="Rhea" id="RHEA:16237"/>
        <dbReference type="Rhea" id="RHEA-COMP:10747"/>
        <dbReference type="Rhea" id="RHEA-COMP:10748"/>
        <dbReference type="ChEBI" id="CHEBI:83833"/>
        <dbReference type="ChEBI" id="CHEBI:83834"/>
        <dbReference type="EC" id="5.2.1.8"/>
    </reaction>
</comment>
<accession>A0A644YI44</accession>
<dbReference type="InterPro" id="IPR050245">
    <property type="entry name" value="PrsA_foldase"/>
</dbReference>
<name>A0A644YI44_9ZZZZ</name>
<dbReference type="NCBIfam" id="NF000809">
    <property type="entry name" value="PRK00059.1"/>
    <property type="match status" value="1"/>
</dbReference>
<dbReference type="InterPro" id="IPR027304">
    <property type="entry name" value="Trigger_fact/SurA_dom_sf"/>
</dbReference>
<dbReference type="Gene3D" id="3.10.50.40">
    <property type="match status" value="1"/>
</dbReference>
<dbReference type="SUPFAM" id="SSF109998">
    <property type="entry name" value="Triger factor/SurA peptide-binding domain-like"/>
    <property type="match status" value="1"/>
</dbReference>
<feature type="domain" description="PpiC" evidence="6">
    <location>
        <begin position="196"/>
        <end position="288"/>
    </location>
</feature>
<dbReference type="InterPro" id="IPR046357">
    <property type="entry name" value="PPIase_dom_sf"/>
</dbReference>
<evidence type="ECO:0000256" key="4">
    <source>
        <dbReference type="ARBA" id="ARBA00023110"/>
    </source>
</evidence>
<keyword evidence="3" id="KW-0732">Signal</keyword>
<keyword evidence="5 7" id="KW-0413">Isomerase</keyword>
<evidence type="ECO:0000256" key="3">
    <source>
        <dbReference type="ARBA" id="ARBA00022729"/>
    </source>
</evidence>
<dbReference type="SUPFAM" id="SSF54534">
    <property type="entry name" value="FKBP-like"/>
    <property type="match status" value="1"/>
</dbReference>
<evidence type="ECO:0000313" key="7">
    <source>
        <dbReference type="EMBL" id="MPM26153.1"/>
    </source>
</evidence>
<dbReference type="Pfam" id="PF13624">
    <property type="entry name" value="SurA_N_3"/>
    <property type="match status" value="1"/>
</dbReference>
<dbReference type="PANTHER" id="PTHR47245">
    <property type="entry name" value="PEPTIDYLPROLYL ISOMERASE"/>
    <property type="match status" value="1"/>
</dbReference>
<dbReference type="AlphaFoldDB" id="A0A644YI44"/>
<gene>
    <name evidence="7" type="primary">cbf2_3</name>
    <name evidence="7" type="ORF">SDC9_72654</name>
</gene>
<comment type="caution">
    <text evidence="7">The sequence shown here is derived from an EMBL/GenBank/DDBJ whole genome shotgun (WGS) entry which is preliminary data.</text>
</comment>
<evidence type="ECO:0000256" key="2">
    <source>
        <dbReference type="ARBA" id="ARBA00013194"/>
    </source>
</evidence>
<dbReference type="GO" id="GO:0003755">
    <property type="term" value="F:peptidyl-prolyl cis-trans isomerase activity"/>
    <property type="evidence" value="ECO:0007669"/>
    <property type="project" value="UniProtKB-KW"/>
</dbReference>
<proteinExistence type="predicted"/>
<keyword evidence="4" id="KW-0697">Rotamase</keyword>
<dbReference type="PANTHER" id="PTHR47245:SF1">
    <property type="entry name" value="FOLDASE PROTEIN PRSA"/>
    <property type="match status" value="1"/>
</dbReference>
<dbReference type="Pfam" id="PF13616">
    <property type="entry name" value="Rotamase_3"/>
    <property type="match status" value="1"/>
</dbReference>
<organism evidence="7">
    <name type="scientific">bioreactor metagenome</name>
    <dbReference type="NCBI Taxonomy" id="1076179"/>
    <lineage>
        <taxon>unclassified sequences</taxon>
        <taxon>metagenomes</taxon>
        <taxon>ecological metagenomes</taxon>
    </lineage>
</organism>